<protein>
    <recommendedName>
        <fullName evidence="3">DUF4860 domain-containing protein</fullName>
    </recommendedName>
</protein>
<evidence type="ECO:0000313" key="1">
    <source>
        <dbReference type="EMBL" id="MEF2113279.1"/>
    </source>
</evidence>
<sequence>MKKPLKIILIVVGVLLILGIVGATITITAMNSASNSSEYKIGNNTIPSIKAVLGKRSVNGVSTETSNNITKKVYTYSKIQDVNGDLVKYIKYLTQNNGFLAMTDFDLNTPSGTLQLGKNSSESGKVIILDIQWDMGTYSIALRSGSGSINKK</sequence>
<dbReference type="EMBL" id="JAZHFS010000011">
    <property type="protein sequence ID" value="MEF2113279.1"/>
    <property type="molecule type" value="Genomic_DNA"/>
</dbReference>
<organism evidence="1 2">
    <name type="scientific">Clostridium frigoriphilum</name>
    <dbReference type="NCBI Taxonomy" id="443253"/>
    <lineage>
        <taxon>Bacteria</taxon>
        <taxon>Bacillati</taxon>
        <taxon>Bacillota</taxon>
        <taxon>Clostridia</taxon>
        <taxon>Eubacteriales</taxon>
        <taxon>Clostridiaceae</taxon>
        <taxon>Clostridium</taxon>
    </lineage>
</organism>
<dbReference type="Proteomes" id="UP001498469">
    <property type="component" value="Unassembled WGS sequence"/>
</dbReference>
<accession>A0ABU7UQQ4</accession>
<reference evidence="1 2" key="1">
    <citation type="submission" date="2023-11" db="EMBL/GenBank/DDBJ databases">
        <title>Draft genome sequence of a psychrophilic Clostridium strain from permafrost water brine.</title>
        <authorList>
            <person name="Shcherbakova V.A."/>
            <person name="Trubitsyn V.E."/>
            <person name="Zakharyuk A.G."/>
        </authorList>
    </citation>
    <scope>NUCLEOTIDE SEQUENCE [LARGE SCALE GENOMIC DNA]</scope>
    <source>
        <strain evidence="1 2">14F</strain>
    </source>
</reference>
<dbReference type="RefSeq" id="WP_216248676.1">
    <property type="nucleotide sequence ID" value="NZ_JAZHFS010000011.1"/>
</dbReference>
<name>A0ABU7UQQ4_9CLOT</name>
<keyword evidence="2" id="KW-1185">Reference proteome</keyword>
<proteinExistence type="predicted"/>
<comment type="caution">
    <text evidence="1">The sequence shown here is derived from an EMBL/GenBank/DDBJ whole genome shotgun (WGS) entry which is preliminary data.</text>
</comment>
<evidence type="ECO:0000313" key="2">
    <source>
        <dbReference type="Proteomes" id="UP001498469"/>
    </source>
</evidence>
<gene>
    <name evidence="1" type="ORF">SJI18_13290</name>
</gene>
<evidence type="ECO:0008006" key="3">
    <source>
        <dbReference type="Google" id="ProtNLM"/>
    </source>
</evidence>